<dbReference type="GO" id="GO:0046872">
    <property type="term" value="F:metal ion binding"/>
    <property type="evidence" value="ECO:0007669"/>
    <property type="project" value="TreeGrafter"/>
</dbReference>
<name>A0AAW2VQB6_SESRA</name>
<evidence type="ECO:0000313" key="4">
    <source>
        <dbReference type="EMBL" id="KAL0430260.1"/>
    </source>
</evidence>
<dbReference type="PANTHER" id="PTHR10772">
    <property type="entry name" value="10 KDA HEAT SHOCK PROTEIN"/>
    <property type="match status" value="1"/>
</dbReference>
<feature type="region of interest" description="Disordered" evidence="3">
    <location>
        <begin position="15"/>
        <end position="35"/>
    </location>
</feature>
<evidence type="ECO:0000256" key="1">
    <source>
        <dbReference type="ARBA" id="ARBA00023186"/>
    </source>
</evidence>
<evidence type="ECO:0000256" key="3">
    <source>
        <dbReference type="SAM" id="MobiDB-lite"/>
    </source>
</evidence>
<evidence type="ECO:0000256" key="2">
    <source>
        <dbReference type="RuleBase" id="RU003479"/>
    </source>
</evidence>
<dbReference type="SUPFAM" id="SSF50129">
    <property type="entry name" value="GroES-like"/>
    <property type="match status" value="1"/>
</dbReference>
<dbReference type="SMART" id="SM00883">
    <property type="entry name" value="Cpn10"/>
    <property type="match status" value="1"/>
</dbReference>
<keyword evidence="1 2" id="KW-0143">Chaperone</keyword>
<dbReference type="PANTHER" id="PTHR10772:SF37">
    <property type="entry name" value="GROES-LIKE FAMILY PROTEIN"/>
    <property type="match status" value="1"/>
</dbReference>
<dbReference type="GO" id="GO:0005524">
    <property type="term" value="F:ATP binding"/>
    <property type="evidence" value="ECO:0007669"/>
    <property type="project" value="InterPro"/>
</dbReference>
<dbReference type="GO" id="GO:0044183">
    <property type="term" value="F:protein folding chaperone"/>
    <property type="evidence" value="ECO:0007669"/>
    <property type="project" value="InterPro"/>
</dbReference>
<dbReference type="PRINTS" id="PR00297">
    <property type="entry name" value="CHAPERONIN10"/>
</dbReference>
<dbReference type="InterPro" id="IPR037124">
    <property type="entry name" value="Chaperonin_GroES_sf"/>
</dbReference>
<accession>A0AAW2VQB6</accession>
<dbReference type="Pfam" id="PF00166">
    <property type="entry name" value="Cpn10"/>
    <property type="match status" value="1"/>
</dbReference>
<sequence>MDAVGQQQLMIELKEKTPSGPRMSSTDDGELSVQPPFPLCEPKQLMERVVNMATAVEIPTPLPMHLNNFVASGCQFYEFTSGILLPEKSSKLNSGKVVAVGPGLRGEEEGNHIPVAVKEGDTVLLPEYGGTQVKLGEKE</sequence>
<gene>
    <name evidence="4" type="ORF">Sradi_0652000</name>
</gene>
<protein>
    <submittedName>
        <fullName evidence="4">Chaperonin</fullName>
    </submittedName>
</protein>
<dbReference type="AlphaFoldDB" id="A0AAW2VQB6"/>
<dbReference type="EMBL" id="JACGWJ010000003">
    <property type="protein sequence ID" value="KAL0430260.1"/>
    <property type="molecule type" value="Genomic_DNA"/>
</dbReference>
<dbReference type="GO" id="GO:0005739">
    <property type="term" value="C:mitochondrion"/>
    <property type="evidence" value="ECO:0007669"/>
    <property type="project" value="TreeGrafter"/>
</dbReference>
<proteinExistence type="inferred from homology"/>
<dbReference type="GO" id="GO:0051087">
    <property type="term" value="F:protein-folding chaperone binding"/>
    <property type="evidence" value="ECO:0007669"/>
    <property type="project" value="TreeGrafter"/>
</dbReference>
<dbReference type="InterPro" id="IPR011032">
    <property type="entry name" value="GroES-like_sf"/>
</dbReference>
<reference evidence="4" key="2">
    <citation type="journal article" date="2024" name="Plant">
        <title>Genomic evolution and insights into agronomic trait innovations of Sesamum species.</title>
        <authorList>
            <person name="Miao H."/>
            <person name="Wang L."/>
            <person name="Qu L."/>
            <person name="Liu H."/>
            <person name="Sun Y."/>
            <person name="Le M."/>
            <person name="Wang Q."/>
            <person name="Wei S."/>
            <person name="Zheng Y."/>
            <person name="Lin W."/>
            <person name="Duan Y."/>
            <person name="Cao H."/>
            <person name="Xiong S."/>
            <person name="Wang X."/>
            <person name="Wei L."/>
            <person name="Li C."/>
            <person name="Ma Q."/>
            <person name="Ju M."/>
            <person name="Zhao R."/>
            <person name="Li G."/>
            <person name="Mu C."/>
            <person name="Tian Q."/>
            <person name="Mei H."/>
            <person name="Zhang T."/>
            <person name="Gao T."/>
            <person name="Zhang H."/>
        </authorList>
    </citation>
    <scope>NUCLEOTIDE SEQUENCE</scope>
    <source>
        <strain evidence="4">G02</strain>
    </source>
</reference>
<comment type="caution">
    <text evidence="4">The sequence shown here is derived from an EMBL/GenBank/DDBJ whole genome shotgun (WGS) entry which is preliminary data.</text>
</comment>
<dbReference type="Gene3D" id="2.30.33.40">
    <property type="entry name" value="GroES chaperonin"/>
    <property type="match status" value="1"/>
</dbReference>
<organism evidence="4">
    <name type="scientific">Sesamum radiatum</name>
    <name type="common">Black benniseed</name>
    <dbReference type="NCBI Taxonomy" id="300843"/>
    <lineage>
        <taxon>Eukaryota</taxon>
        <taxon>Viridiplantae</taxon>
        <taxon>Streptophyta</taxon>
        <taxon>Embryophyta</taxon>
        <taxon>Tracheophyta</taxon>
        <taxon>Spermatophyta</taxon>
        <taxon>Magnoliopsida</taxon>
        <taxon>eudicotyledons</taxon>
        <taxon>Gunneridae</taxon>
        <taxon>Pentapetalae</taxon>
        <taxon>asterids</taxon>
        <taxon>lamiids</taxon>
        <taxon>Lamiales</taxon>
        <taxon>Pedaliaceae</taxon>
        <taxon>Sesamum</taxon>
    </lineage>
</organism>
<dbReference type="InterPro" id="IPR020818">
    <property type="entry name" value="Chaperonin_GroES"/>
</dbReference>
<dbReference type="GO" id="GO:0051082">
    <property type="term" value="F:unfolded protein binding"/>
    <property type="evidence" value="ECO:0007669"/>
    <property type="project" value="TreeGrafter"/>
</dbReference>
<comment type="similarity">
    <text evidence="2">Belongs to the GroES chaperonin family.</text>
</comment>
<dbReference type="CDD" id="cd00320">
    <property type="entry name" value="cpn10"/>
    <property type="match status" value="1"/>
</dbReference>
<reference evidence="4" key="1">
    <citation type="submission" date="2020-06" db="EMBL/GenBank/DDBJ databases">
        <authorList>
            <person name="Li T."/>
            <person name="Hu X."/>
            <person name="Zhang T."/>
            <person name="Song X."/>
            <person name="Zhang H."/>
            <person name="Dai N."/>
            <person name="Sheng W."/>
            <person name="Hou X."/>
            <person name="Wei L."/>
        </authorList>
    </citation>
    <scope>NUCLEOTIDE SEQUENCE</scope>
    <source>
        <strain evidence="4">G02</strain>
        <tissue evidence="4">Leaf</tissue>
    </source>
</reference>